<reference evidence="1" key="1">
    <citation type="submission" date="2014-11" db="EMBL/GenBank/DDBJ databases">
        <authorList>
            <person name="Amaro Gonzalez C."/>
        </authorList>
    </citation>
    <scope>NUCLEOTIDE SEQUENCE</scope>
</reference>
<name>A0A0E9PLH9_ANGAN</name>
<proteinExistence type="predicted"/>
<reference evidence="1" key="2">
    <citation type="journal article" date="2015" name="Fish Shellfish Immunol.">
        <title>Early steps in the European eel (Anguilla anguilla)-Vibrio vulnificus interaction in the gills: Role of the RtxA13 toxin.</title>
        <authorList>
            <person name="Callol A."/>
            <person name="Pajuelo D."/>
            <person name="Ebbesson L."/>
            <person name="Teles M."/>
            <person name="MacKenzie S."/>
            <person name="Amaro C."/>
        </authorList>
    </citation>
    <scope>NUCLEOTIDE SEQUENCE</scope>
</reference>
<accession>A0A0E9PLH9</accession>
<organism evidence="1">
    <name type="scientific">Anguilla anguilla</name>
    <name type="common">European freshwater eel</name>
    <name type="synonym">Muraena anguilla</name>
    <dbReference type="NCBI Taxonomy" id="7936"/>
    <lineage>
        <taxon>Eukaryota</taxon>
        <taxon>Metazoa</taxon>
        <taxon>Chordata</taxon>
        <taxon>Craniata</taxon>
        <taxon>Vertebrata</taxon>
        <taxon>Euteleostomi</taxon>
        <taxon>Actinopterygii</taxon>
        <taxon>Neopterygii</taxon>
        <taxon>Teleostei</taxon>
        <taxon>Anguilliformes</taxon>
        <taxon>Anguillidae</taxon>
        <taxon>Anguilla</taxon>
    </lineage>
</organism>
<evidence type="ECO:0000313" key="1">
    <source>
        <dbReference type="EMBL" id="JAH05157.1"/>
    </source>
</evidence>
<protein>
    <submittedName>
        <fullName evidence="1">Uncharacterized protein</fullName>
    </submittedName>
</protein>
<dbReference type="AlphaFoldDB" id="A0A0E9PLH9"/>
<sequence>MAPVTQDHSPLALPVQQAHRIVGRKVAEPHSQGNTLGST</sequence>
<dbReference type="EMBL" id="GBXM01103420">
    <property type="protein sequence ID" value="JAH05157.1"/>
    <property type="molecule type" value="Transcribed_RNA"/>
</dbReference>